<accession>A0ABR8W5U0</accession>
<gene>
    <name evidence="3" type="ORF">H9633_08735</name>
</gene>
<dbReference type="EMBL" id="JACSPX010000001">
    <property type="protein sequence ID" value="MBD8012387.1"/>
    <property type="molecule type" value="Genomic_DNA"/>
</dbReference>
<evidence type="ECO:0000259" key="2">
    <source>
        <dbReference type="SMART" id="SM00014"/>
    </source>
</evidence>
<evidence type="ECO:0000313" key="4">
    <source>
        <dbReference type="Proteomes" id="UP000611521"/>
    </source>
</evidence>
<dbReference type="RefSeq" id="WP_191712803.1">
    <property type="nucleotide sequence ID" value="NZ_JACSPX010000001.1"/>
</dbReference>
<dbReference type="SUPFAM" id="SSF48317">
    <property type="entry name" value="Acid phosphatase/Vanadium-dependent haloperoxidase"/>
    <property type="match status" value="1"/>
</dbReference>
<keyword evidence="1" id="KW-1133">Transmembrane helix</keyword>
<organism evidence="3 4">
    <name type="scientific">Microbacterium commune</name>
    <dbReference type="NCBI Taxonomy" id="2762219"/>
    <lineage>
        <taxon>Bacteria</taxon>
        <taxon>Bacillati</taxon>
        <taxon>Actinomycetota</taxon>
        <taxon>Actinomycetes</taxon>
        <taxon>Micrococcales</taxon>
        <taxon>Microbacteriaceae</taxon>
        <taxon>Microbacterium</taxon>
    </lineage>
</organism>
<protein>
    <submittedName>
        <fullName evidence="3">Phosphatase PAP2 family protein</fullName>
    </submittedName>
</protein>
<feature type="transmembrane region" description="Helical" evidence="1">
    <location>
        <begin position="180"/>
        <end position="203"/>
    </location>
</feature>
<dbReference type="CDD" id="cd03392">
    <property type="entry name" value="PAP2_like_2"/>
    <property type="match status" value="1"/>
</dbReference>
<dbReference type="InterPro" id="IPR036938">
    <property type="entry name" value="PAP2/HPO_sf"/>
</dbReference>
<dbReference type="Pfam" id="PF01569">
    <property type="entry name" value="PAP2"/>
    <property type="match status" value="1"/>
</dbReference>
<evidence type="ECO:0000313" key="3">
    <source>
        <dbReference type="EMBL" id="MBD8012387.1"/>
    </source>
</evidence>
<proteinExistence type="predicted"/>
<comment type="caution">
    <text evidence="3">The sequence shown here is derived from an EMBL/GenBank/DDBJ whole genome shotgun (WGS) entry which is preliminary data.</text>
</comment>
<keyword evidence="1" id="KW-0812">Transmembrane</keyword>
<dbReference type="InterPro" id="IPR000326">
    <property type="entry name" value="PAP2/HPO"/>
</dbReference>
<dbReference type="PANTHER" id="PTHR14969">
    <property type="entry name" value="SPHINGOSINE-1-PHOSPHATE PHOSPHOHYDROLASE"/>
    <property type="match status" value="1"/>
</dbReference>
<keyword evidence="4" id="KW-1185">Reference proteome</keyword>
<name>A0ABR8W5U0_9MICO</name>
<dbReference type="PANTHER" id="PTHR14969:SF13">
    <property type="entry name" value="AT30094P"/>
    <property type="match status" value="1"/>
</dbReference>
<dbReference type="Proteomes" id="UP000611521">
    <property type="component" value="Unassembled WGS sequence"/>
</dbReference>
<feature type="transmembrane region" description="Helical" evidence="1">
    <location>
        <begin position="58"/>
        <end position="81"/>
    </location>
</feature>
<keyword evidence="1" id="KW-0472">Membrane</keyword>
<sequence>MTRRALLISGSAMLTLAALLGVLVVLLPRGATIGLDVFWNGLMSQVRQDWMLSAAYLLNWIGGGWVAIVLVPLLIVLLLVLLRRWRGAVFAAIAFVVSAGLTQLLKEIFARARPDDMLVTSDFGSFPSGHTSNAATIAVVLWLVFPRVWVAIIGAVWVMAMALSRTLLAVHWFTDTVGGALVGASAALLVGAFVLSWASLGWTPASSASRSSRDDDPPVP</sequence>
<dbReference type="Gene3D" id="1.20.144.10">
    <property type="entry name" value="Phosphatidic acid phosphatase type 2/haloperoxidase"/>
    <property type="match status" value="2"/>
</dbReference>
<feature type="transmembrane region" description="Helical" evidence="1">
    <location>
        <begin position="88"/>
        <end position="105"/>
    </location>
</feature>
<reference evidence="3 4" key="1">
    <citation type="submission" date="2020-08" db="EMBL/GenBank/DDBJ databases">
        <title>A Genomic Blueprint of the Chicken Gut Microbiome.</title>
        <authorList>
            <person name="Gilroy R."/>
            <person name="Ravi A."/>
            <person name="Getino M."/>
            <person name="Pursley I."/>
            <person name="Horton D.L."/>
            <person name="Alikhan N.-F."/>
            <person name="Baker D."/>
            <person name="Gharbi K."/>
            <person name="Hall N."/>
            <person name="Watson M."/>
            <person name="Adriaenssens E.M."/>
            <person name="Foster-Nyarko E."/>
            <person name="Jarju S."/>
            <person name="Secka A."/>
            <person name="Antonio M."/>
            <person name="Oren A."/>
            <person name="Chaudhuri R."/>
            <person name="La Ragione R.M."/>
            <person name="Hildebrand F."/>
            <person name="Pallen M.J."/>
        </authorList>
    </citation>
    <scope>NUCLEOTIDE SEQUENCE [LARGE SCALE GENOMIC DNA]</scope>
    <source>
        <strain evidence="3 4">Re1</strain>
    </source>
</reference>
<dbReference type="SMART" id="SM00014">
    <property type="entry name" value="acidPPc"/>
    <property type="match status" value="1"/>
</dbReference>
<feature type="domain" description="Phosphatidic acid phosphatase type 2/haloperoxidase" evidence="2">
    <location>
        <begin position="88"/>
        <end position="191"/>
    </location>
</feature>
<evidence type="ECO:0000256" key="1">
    <source>
        <dbReference type="SAM" id="Phobius"/>
    </source>
</evidence>